<name>K2M6W4_TRYCR</name>
<proteinExistence type="predicted"/>
<dbReference type="InterPro" id="IPR036278">
    <property type="entry name" value="Sialidase_sf"/>
</dbReference>
<evidence type="ECO:0000259" key="2">
    <source>
        <dbReference type="Pfam" id="PF22925"/>
    </source>
</evidence>
<sequence>MAITLEPSENRWKLLREGVGKDCRDPSILEREGEELLLMASCEGGYKDVYRSTDTGVNWNEPFHPTARVWGNLRGRKGCGVWSGFVTATNEDNKVILFTTLVYLEDANKKEEEGRINGLLHLWVTDGARVYDVGRISDEAHNATASFLLHKSVEELILLYESATKSDGSHGLISLRLTEQLYRTREVVRRWKELDGSIKKCAPPSIDDSPNPTRERRVYNPPFEPINGLVGHLSGNFSDNTWRDEHHCVNATVHGTVTGTAKDVTFQRSWAEWHVGKKWGRTCRTTLRTTSSLSWRRCSSTRSRGQAAAPFP</sequence>
<dbReference type="SUPFAM" id="SSF50939">
    <property type="entry name" value="Sialidases"/>
    <property type="match status" value="1"/>
</dbReference>
<gene>
    <name evidence="3" type="ORF">MOQ_005491</name>
</gene>
<dbReference type="Pfam" id="PF22925">
    <property type="entry name" value="TS_C"/>
    <property type="match status" value="1"/>
</dbReference>
<keyword evidence="4" id="KW-1185">Reference proteome</keyword>
<dbReference type="AlphaFoldDB" id="K2M6W4"/>
<feature type="domain" description="Trans-sialidase C-terminal" evidence="2">
    <location>
        <begin position="225"/>
        <end position="279"/>
    </location>
</feature>
<dbReference type="Gene3D" id="2.60.120.200">
    <property type="match status" value="1"/>
</dbReference>
<dbReference type="InterPro" id="IPR011040">
    <property type="entry name" value="Sialidase"/>
</dbReference>
<dbReference type="Pfam" id="PF13859">
    <property type="entry name" value="BNR_3"/>
    <property type="match status" value="1"/>
</dbReference>
<comment type="caution">
    <text evidence="3">The sequence shown here is derived from an EMBL/GenBank/DDBJ whole genome shotgun (WGS) entry which is preliminary data.</text>
</comment>
<organism evidence="3 4">
    <name type="scientific">Trypanosoma cruzi marinkellei</name>
    <dbReference type="NCBI Taxonomy" id="85056"/>
    <lineage>
        <taxon>Eukaryota</taxon>
        <taxon>Discoba</taxon>
        <taxon>Euglenozoa</taxon>
        <taxon>Kinetoplastea</taxon>
        <taxon>Metakinetoplastina</taxon>
        <taxon>Trypanosomatida</taxon>
        <taxon>Trypanosomatidae</taxon>
        <taxon>Trypanosoma</taxon>
        <taxon>Schizotrypanum</taxon>
    </lineage>
</organism>
<accession>K2M6W4</accession>
<dbReference type="SUPFAM" id="SSF49899">
    <property type="entry name" value="Concanavalin A-like lectins/glucanases"/>
    <property type="match status" value="1"/>
</dbReference>
<dbReference type="EMBL" id="AHKC01011841">
    <property type="protein sequence ID" value="EKF30693.1"/>
    <property type="molecule type" value="Genomic_DNA"/>
</dbReference>
<dbReference type="Gene3D" id="2.120.10.10">
    <property type="match status" value="1"/>
</dbReference>
<reference evidence="3 4" key="1">
    <citation type="journal article" date="2012" name="BMC Genomics">
        <title>Comparative genomic analysis of human infective Trypanosoma cruzi lineages with the bat-restricted subspecies T. cruzi marinkellei.</title>
        <authorList>
            <person name="Franzen O."/>
            <person name="Talavera-Lopez C."/>
            <person name="Ochaya S."/>
            <person name="Butler C.E."/>
            <person name="Messenger L.A."/>
            <person name="Lewis M.D."/>
            <person name="Llewellyn M.S."/>
            <person name="Marinkelle C.J."/>
            <person name="Tyler K.M."/>
            <person name="Miles M.A."/>
            <person name="Andersson B."/>
        </authorList>
    </citation>
    <scope>NUCLEOTIDE SEQUENCE [LARGE SCALE GENOMIC DNA]</scope>
    <source>
        <strain evidence="3 4">B7</strain>
    </source>
</reference>
<evidence type="ECO:0000313" key="3">
    <source>
        <dbReference type="EMBL" id="EKF30693.1"/>
    </source>
</evidence>
<dbReference type="CDD" id="cd15482">
    <property type="entry name" value="Sialidase_non-viral"/>
    <property type="match status" value="1"/>
</dbReference>
<dbReference type="InterPro" id="IPR055239">
    <property type="entry name" value="TS_C"/>
</dbReference>
<evidence type="ECO:0000259" key="1">
    <source>
        <dbReference type="Pfam" id="PF13859"/>
    </source>
</evidence>
<dbReference type="InterPro" id="IPR013320">
    <property type="entry name" value="ConA-like_dom_sf"/>
</dbReference>
<dbReference type="Proteomes" id="UP000007350">
    <property type="component" value="Unassembled WGS sequence"/>
</dbReference>
<evidence type="ECO:0000313" key="4">
    <source>
        <dbReference type="Proteomes" id="UP000007350"/>
    </source>
</evidence>
<feature type="domain" description="Sialidase" evidence="1">
    <location>
        <begin position="4"/>
        <end position="161"/>
    </location>
</feature>
<protein>
    <submittedName>
        <fullName evidence="3">Complement regulatory protein, putative</fullName>
    </submittedName>
</protein>